<keyword evidence="1" id="KW-0472">Membrane</keyword>
<reference evidence="3" key="2">
    <citation type="submission" date="2015-01" db="EMBL/GenBank/DDBJ databases">
        <title>Evolutionary Origins and Diversification of the Mycorrhizal Mutualists.</title>
        <authorList>
            <consortium name="DOE Joint Genome Institute"/>
            <consortium name="Mycorrhizal Genomics Consortium"/>
            <person name="Kohler A."/>
            <person name="Kuo A."/>
            <person name="Nagy L.G."/>
            <person name="Floudas D."/>
            <person name="Copeland A."/>
            <person name="Barry K.W."/>
            <person name="Cichocki N."/>
            <person name="Veneault-Fourrey C."/>
            <person name="LaButti K."/>
            <person name="Lindquist E.A."/>
            <person name="Lipzen A."/>
            <person name="Lundell T."/>
            <person name="Morin E."/>
            <person name="Murat C."/>
            <person name="Riley R."/>
            <person name="Ohm R."/>
            <person name="Sun H."/>
            <person name="Tunlid A."/>
            <person name="Henrissat B."/>
            <person name="Grigoriev I.V."/>
            <person name="Hibbett D.S."/>
            <person name="Martin F."/>
        </authorList>
    </citation>
    <scope>NUCLEOTIDE SEQUENCE [LARGE SCALE GENOMIC DNA]</scope>
    <source>
        <strain evidence="3">h7</strain>
    </source>
</reference>
<dbReference type="HOGENOM" id="CLU_1199946_0_0_1"/>
<dbReference type="EMBL" id="KN831779">
    <property type="protein sequence ID" value="KIM41824.1"/>
    <property type="molecule type" value="Genomic_DNA"/>
</dbReference>
<evidence type="ECO:0000313" key="3">
    <source>
        <dbReference type="Proteomes" id="UP000053424"/>
    </source>
</evidence>
<keyword evidence="1" id="KW-1133">Transmembrane helix</keyword>
<organism evidence="2 3">
    <name type="scientific">Hebeloma cylindrosporum</name>
    <dbReference type="NCBI Taxonomy" id="76867"/>
    <lineage>
        <taxon>Eukaryota</taxon>
        <taxon>Fungi</taxon>
        <taxon>Dikarya</taxon>
        <taxon>Basidiomycota</taxon>
        <taxon>Agaricomycotina</taxon>
        <taxon>Agaricomycetes</taxon>
        <taxon>Agaricomycetidae</taxon>
        <taxon>Agaricales</taxon>
        <taxon>Agaricineae</taxon>
        <taxon>Hymenogastraceae</taxon>
        <taxon>Hebeloma</taxon>
    </lineage>
</organism>
<feature type="transmembrane region" description="Helical" evidence="1">
    <location>
        <begin position="134"/>
        <end position="155"/>
    </location>
</feature>
<protein>
    <submittedName>
        <fullName evidence="2">Uncharacterized protein</fullName>
    </submittedName>
</protein>
<proteinExistence type="predicted"/>
<accession>A0A0C3CC53</accession>
<feature type="transmembrane region" description="Helical" evidence="1">
    <location>
        <begin position="175"/>
        <end position="198"/>
    </location>
</feature>
<dbReference type="Proteomes" id="UP000053424">
    <property type="component" value="Unassembled WGS sequence"/>
</dbReference>
<name>A0A0C3CC53_HEBCY</name>
<sequence length="231" mass="25913">MGKDPHQVSLVWNVSARPRGTSYNDDSTSKSIPVMTPSLPSHDVEWNDSWPAPLSRKIDVWIWSSLLLSLVLLPALQLNNNTGSSIIPCVLVSMFYNATLLILSRKERKIAGFTEMFTIGDNTTRRHSKLRSKMTFWVLAVCQIYLALLGLYVPARLTFLLWMPSGKLHGSLPVYIELLFAVGQMVVMGYISGCCILHDEEISEYVKMQAKAWGGDRGVERKELDIGPVKT</sequence>
<feature type="transmembrane region" description="Helical" evidence="1">
    <location>
        <begin position="85"/>
        <end position="103"/>
    </location>
</feature>
<feature type="transmembrane region" description="Helical" evidence="1">
    <location>
        <begin position="60"/>
        <end position="79"/>
    </location>
</feature>
<dbReference type="AlphaFoldDB" id="A0A0C3CC53"/>
<dbReference type="OrthoDB" id="3033694at2759"/>
<evidence type="ECO:0000256" key="1">
    <source>
        <dbReference type="SAM" id="Phobius"/>
    </source>
</evidence>
<gene>
    <name evidence="2" type="ORF">M413DRAFT_27394</name>
</gene>
<evidence type="ECO:0000313" key="2">
    <source>
        <dbReference type="EMBL" id="KIM41824.1"/>
    </source>
</evidence>
<keyword evidence="1" id="KW-0812">Transmembrane</keyword>
<reference evidence="2 3" key="1">
    <citation type="submission" date="2014-04" db="EMBL/GenBank/DDBJ databases">
        <authorList>
            <consortium name="DOE Joint Genome Institute"/>
            <person name="Kuo A."/>
            <person name="Gay G."/>
            <person name="Dore J."/>
            <person name="Kohler A."/>
            <person name="Nagy L.G."/>
            <person name="Floudas D."/>
            <person name="Copeland A."/>
            <person name="Barry K.W."/>
            <person name="Cichocki N."/>
            <person name="Veneault-Fourrey C."/>
            <person name="LaButti K."/>
            <person name="Lindquist E.A."/>
            <person name="Lipzen A."/>
            <person name="Lundell T."/>
            <person name="Morin E."/>
            <person name="Murat C."/>
            <person name="Sun H."/>
            <person name="Tunlid A."/>
            <person name="Henrissat B."/>
            <person name="Grigoriev I.V."/>
            <person name="Hibbett D.S."/>
            <person name="Martin F."/>
            <person name="Nordberg H.P."/>
            <person name="Cantor M.N."/>
            <person name="Hua S.X."/>
        </authorList>
    </citation>
    <scope>NUCLEOTIDE SEQUENCE [LARGE SCALE GENOMIC DNA]</scope>
    <source>
        <strain evidence="3">h7</strain>
    </source>
</reference>
<keyword evidence="3" id="KW-1185">Reference proteome</keyword>